<dbReference type="InterPro" id="IPR011043">
    <property type="entry name" value="Gal_Oxase/kelch_b-propeller"/>
</dbReference>
<evidence type="ECO:0000313" key="4">
    <source>
        <dbReference type="Proteomes" id="UP001497457"/>
    </source>
</evidence>
<dbReference type="SUPFAM" id="SSF50965">
    <property type="entry name" value="Galactose oxidase, central domain"/>
    <property type="match status" value="1"/>
</dbReference>
<dbReference type="EMBL" id="OZ075123">
    <property type="protein sequence ID" value="CAL4912833.1"/>
    <property type="molecule type" value="Genomic_DNA"/>
</dbReference>
<dbReference type="Pfam" id="PF08268">
    <property type="entry name" value="FBA_3"/>
    <property type="match status" value="1"/>
</dbReference>
<name>A0ABC8WNY1_9POAL</name>
<evidence type="ECO:0000256" key="1">
    <source>
        <dbReference type="SAM" id="MobiDB-lite"/>
    </source>
</evidence>
<accession>A0ABC8WNY1</accession>
<evidence type="ECO:0000313" key="3">
    <source>
        <dbReference type="EMBL" id="CAL4912833.1"/>
    </source>
</evidence>
<feature type="region of interest" description="Disordered" evidence="1">
    <location>
        <begin position="1"/>
        <end position="29"/>
    </location>
</feature>
<dbReference type="PANTHER" id="PTHR31111">
    <property type="entry name" value="BNAA05G37150D PROTEIN-RELATED"/>
    <property type="match status" value="1"/>
</dbReference>
<dbReference type="InterPro" id="IPR017451">
    <property type="entry name" value="F-box-assoc_interact_dom"/>
</dbReference>
<reference evidence="3 4" key="2">
    <citation type="submission" date="2024-10" db="EMBL/GenBank/DDBJ databases">
        <authorList>
            <person name="Ryan C."/>
        </authorList>
    </citation>
    <scope>NUCLEOTIDE SEQUENCE [LARGE SCALE GENOMIC DNA]</scope>
</reference>
<dbReference type="Proteomes" id="UP001497457">
    <property type="component" value="Chromosome 13rd"/>
</dbReference>
<keyword evidence="4" id="KW-1185">Reference proteome</keyword>
<proteinExistence type="predicted"/>
<dbReference type="InterPro" id="IPR013187">
    <property type="entry name" value="F-box-assoc_dom_typ3"/>
</dbReference>
<evidence type="ECO:0000259" key="2">
    <source>
        <dbReference type="Pfam" id="PF08268"/>
    </source>
</evidence>
<dbReference type="AlphaFoldDB" id="A0ABC8WNY1"/>
<sequence length="369" mass="39486">MAAAHVQSSGRQPISTCPSTAVAPPSMAGAQQAGRLKDAQLVVAVHDDAADFFRSDVKLVDVASGAIVGQLGGQSSAHTSAAAGLICLVPTGTSGSAVRVFNPATGGVTDIPAGPTAAQCGLNPQFSYVFAQVPATKEYKLLRIVTSKDYNNNPRHQTCDILTLGGLGQRWRPASSPLVLLSTTIPRHRAVTAGFAHFLTATRTIGYDGIASFDLEKEEWRPSLLQGPLPSESRNCSHSSLSLVELNGCLAFVHHNYLSYCIDMWVLADLGKSTWFKIQSLHLGSILRGWEEPNKGQPVPLIPITRPMKEIFAQPLMMLDDGRIAFWVAFPNSSLRLYDPKTCRCEDVVDMGKACGIVGLYKGSQVGLA</sequence>
<organism evidence="3 4">
    <name type="scientific">Urochloa decumbens</name>
    <dbReference type="NCBI Taxonomy" id="240449"/>
    <lineage>
        <taxon>Eukaryota</taxon>
        <taxon>Viridiplantae</taxon>
        <taxon>Streptophyta</taxon>
        <taxon>Embryophyta</taxon>
        <taxon>Tracheophyta</taxon>
        <taxon>Spermatophyta</taxon>
        <taxon>Magnoliopsida</taxon>
        <taxon>Liliopsida</taxon>
        <taxon>Poales</taxon>
        <taxon>Poaceae</taxon>
        <taxon>PACMAD clade</taxon>
        <taxon>Panicoideae</taxon>
        <taxon>Panicodae</taxon>
        <taxon>Paniceae</taxon>
        <taxon>Melinidinae</taxon>
        <taxon>Urochloa</taxon>
    </lineage>
</organism>
<dbReference type="NCBIfam" id="TIGR01640">
    <property type="entry name" value="F_box_assoc_1"/>
    <property type="match status" value="1"/>
</dbReference>
<dbReference type="PANTHER" id="PTHR31111:SF136">
    <property type="entry name" value="F-BOX ASSOCIATED DOMAIN-CONTAINING PROTEIN"/>
    <property type="match status" value="1"/>
</dbReference>
<gene>
    <name evidence="3" type="ORF">URODEC1_LOCUS15848</name>
</gene>
<reference evidence="4" key="1">
    <citation type="submission" date="2024-06" db="EMBL/GenBank/DDBJ databases">
        <authorList>
            <person name="Ryan C."/>
        </authorList>
    </citation>
    <scope>NUCLEOTIDE SEQUENCE [LARGE SCALE GENOMIC DNA]</scope>
</reference>
<feature type="domain" description="F-box associated beta-propeller type 3" evidence="2">
    <location>
        <begin position="77"/>
        <end position="279"/>
    </location>
</feature>
<protein>
    <recommendedName>
        <fullName evidence="2">F-box associated beta-propeller type 3 domain-containing protein</fullName>
    </recommendedName>
</protein>
<feature type="compositionally biased region" description="Polar residues" evidence="1">
    <location>
        <begin position="1"/>
        <end position="19"/>
    </location>
</feature>